<evidence type="ECO:0000256" key="1">
    <source>
        <dbReference type="SAM" id="MobiDB-lite"/>
    </source>
</evidence>
<protein>
    <recommendedName>
        <fullName evidence="4">VCBS repeat-containing protein</fullName>
    </recommendedName>
</protein>
<dbReference type="EMBL" id="BMVG01000024">
    <property type="protein sequence ID" value="GHE10617.1"/>
    <property type="molecule type" value="Genomic_DNA"/>
</dbReference>
<evidence type="ECO:0008006" key="4">
    <source>
        <dbReference type="Google" id="ProtNLM"/>
    </source>
</evidence>
<dbReference type="Gene3D" id="2.130.10.130">
    <property type="entry name" value="Integrin alpha, N-terminal"/>
    <property type="match status" value="1"/>
</dbReference>
<feature type="region of interest" description="Disordered" evidence="1">
    <location>
        <begin position="1"/>
        <end position="51"/>
    </location>
</feature>
<evidence type="ECO:0000313" key="3">
    <source>
        <dbReference type="Proteomes" id="UP000655443"/>
    </source>
</evidence>
<evidence type="ECO:0000313" key="2">
    <source>
        <dbReference type="EMBL" id="GHE10617.1"/>
    </source>
</evidence>
<proteinExistence type="predicted"/>
<gene>
    <name evidence="2" type="ORF">GCM10010339_67400</name>
</gene>
<reference evidence="2" key="2">
    <citation type="submission" date="2020-09" db="EMBL/GenBank/DDBJ databases">
        <authorList>
            <person name="Sun Q."/>
            <person name="Ohkuma M."/>
        </authorList>
    </citation>
    <scope>NUCLEOTIDE SEQUENCE</scope>
    <source>
        <strain evidence="2">JCM 4714</strain>
    </source>
</reference>
<feature type="compositionally biased region" description="Polar residues" evidence="1">
    <location>
        <begin position="26"/>
        <end position="39"/>
    </location>
</feature>
<dbReference type="Proteomes" id="UP000655443">
    <property type="component" value="Unassembled WGS sequence"/>
</dbReference>
<feature type="region of interest" description="Disordered" evidence="1">
    <location>
        <begin position="79"/>
        <end position="120"/>
    </location>
</feature>
<reference evidence="2" key="1">
    <citation type="journal article" date="2014" name="Int. J. Syst. Evol. Microbiol.">
        <title>Complete genome sequence of Corynebacterium casei LMG S-19264T (=DSM 44701T), isolated from a smear-ripened cheese.</title>
        <authorList>
            <consortium name="US DOE Joint Genome Institute (JGI-PGF)"/>
            <person name="Walter F."/>
            <person name="Albersmeier A."/>
            <person name="Kalinowski J."/>
            <person name="Ruckert C."/>
        </authorList>
    </citation>
    <scope>NUCLEOTIDE SEQUENCE</scope>
    <source>
        <strain evidence="2">JCM 4714</strain>
    </source>
</reference>
<sequence length="120" mass="12062">MAGENIGSATNTGAVTVLHGTPKGLDTSSGAQPFAQSSPGVPGDDEKDDYFGQDVKLDDVTGDGRADLLVGSQENAGNDAVTYLPSDGTRITTTGSRTVSPSTSGVSTTGTPYFGANFAD</sequence>
<dbReference type="InterPro" id="IPR028994">
    <property type="entry name" value="Integrin_alpha_N"/>
</dbReference>
<keyword evidence="3" id="KW-1185">Reference proteome</keyword>
<dbReference type="AlphaFoldDB" id="A0A918YNK9"/>
<organism evidence="2 3">
    <name type="scientific">Streptomyces alanosinicus</name>
    <dbReference type="NCBI Taxonomy" id="68171"/>
    <lineage>
        <taxon>Bacteria</taxon>
        <taxon>Bacillati</taxon>
        <taxon>Actinomycetota</taxon>
        <taxon>Actinomycetes</taxon>
        <taxon>Kitasatosporales</taxon>
        <taxon>Streptomycetaceae</taxon>
        <taxon>Streptomyces</taxon>
    </lineage>
</organism>
<comment type="caution">
    <text evidence="2">The sequence shown here is derived from an EMBL/GenBank/DDBJ whole genome shotgun (WGS) entry which is preliminary data.</text>
</comment>
<feature type="compositionally biased region" description="Low complexity" evidence="1">
    <location>
        <begin position="92"/>
        <end position="112"/>
    </location>
</feature>
<dbReference type="SUPFAM" id="SSF69318">
    <property type="entry name" value="Integrin alpha N-terminal domain"/>
    <property type="match status" value="1"/>
</dbReference>
<name>A0A918YNK9_9ACTN</name>
<accession>A0A918YNK9</accession>